<evidence type="ECO:0000256" key="6">
    <source>
        <dbReference type="SAM" id="Phobius"/>
    </source>
</evidence>
<evidence type="ECO:0000313" key="7">
    <source>
        <dbReference type="EMBL" id="KAB8062979.1"/>
    </source>
</evidence>
<keyword evidence="3 6" id="KW-0812">Transmembrane</keyword>
<evidence type="ECO:0000256" key="5">
    <source>
        <dbReference type="ARBA" id="ARBA00023136"/>
    </source>
</evidence>
<dbReference type="Proteomes" id="UP000468717">
    <property type="component" value="Unassembled WGS sequence"/>
</dbReference>
<evidence type="ECO:0000256" key="1">
    <source>
        <dbReference type="ARBA" id="ARBA00004141"/>
    </source>
</evidence>
<evidence type="ECO:0000256" key="4">
    <source>
        <dbReference type="ARBA" id="ARBA00022989"/>
    </source>
</evidence>
<keyword evidence="5 6" id="KW-0472">Membrane</keyword>
<dbReference type="GO" id="GO:0016020">
    <property type="term" value="C:membrane"/>
    <property type="evidence" value="ECO:0007669"/>
    <property type="project" value="UniProtKB-SubCell"/>
</dbReference>
<sequence>MTALLYLVQGIPIGLAFQAYPVLLRQGGAPLELIALVPLASLPWAFKFFWSPLVENRWSAAMGRRRSWIVPMQLLLALCLAAMAFQRFDAAHAPALLWLIAAASLASATQDIATDGLAADVLHGSGIAHINVLQVGGFMLGMLVGGPAVLLGAELLGQTASMLALAAIVVLCGMPVWRWREGAAAVVTRQRASLRGFFRRPLALRLMVAGMLATLTGSVLFGLAKLVLIDAGWSAASVAGLSGAGNSVMVLAGCALAALLLKWMTRWHALLGGLAILACASVLWLRISSAPAGAGTPLVWLATILIGLGIGVTSVCLYTLLMRYAQLGRQAATDFSIFQSTQTLGEIVIASAATALAARAGYGAGMLVGVASALLAIAVLLWVRRGAAHLDDAHD</sequence>
<feature type="transmembrane region" description="Helical" evidence="6">
    <location>
        <begin position="299"/>
        <end position="321"/>
    </location>
</feature>
<dbReference type="AlphaFoldDB" id="A0A6I1I0D7"/>
<feature type="transmembrane region" description="Helical" evidence="6">
    <location>
        <begin position="202"/>
        <end position="224"/>
    </location>
</feature>
<organism evidence="7 8">
    <name type="scientific">Janthinobacterium violaceinigrum</name>
    <dbReference type="NCBI Taxonomy" id="2654252"/>
    <lineage>
        <taxon>Bacteria</taxon>
        <taxon>Pseudomonadati</taxon>
        <taxon>Pseudomonadota</taxon>
        <taxon>Betaproteobacteria</taxon>
        <taxon>Burkholderiales</taxon>
        <taxon>Oxalobacteraceae</taxon>
        <taxon>Janthinobacterium</taxon>
    </lineage>
</organism>
<keyword evidence="4 6" id="KW-1133">Transmembrane helix</keyword>
<dbReference type="PANTHER" id="PTHR12778">
    <property type="entry name" value="SOLUTE CARRIER FAMILY 33 ACETYL-COA TRANSPORTER -RELATED"/>
    <property type="match status" value="1"/>
</dbReference>
<proteinExistence type="predicted"/>
<feature type="transmembrane region" description="Helical" evidence="6">
    <location>
        <begin position="91"/>
        <end position="109"/>
    </location>
</feature>
<evidence type="ECO:0000256" key="3">
    <source>
        <dbReference type="ARBA" id="ARBA00022692"/>
    </source>
</evidence>
<protein>
    <submittedName>
        <fullName evidence="7">MFS transporter</fullName>
    </submittedName>
</protein>
<gene>
    <name evidence="7" type="ORF">GCN75_20695</name>
</gene>
<feature type="transmembrane region" description="Helical" evidence="6">
    <location>
        <begin position="159"/>
        <end position="181"/>
    </location>
</feature>
<dbReference type="InterPro" id="IPR036259">
    <property type="entry name" value="MFS_trans_sf"/>
</dbReference>
<evidence type="ECO:0000256" key="2">
    <source>
        <dbReference type="ARBA" id="ARBA00022448"/>
    </source>
</evidence>
<comment type="subcellular location">
    <subcellularLocation>
        <location evidence="1">Membrane</location>
        <topology evidence="1">Multi-pass membrane protein</topology>
    </subcellularLocation>
</comment>
<name>A0A6I1I0D7_9BURK</name>
<feature type="transmembrane region" description="Helical" evidence="6">
    <location>
        <begin position="364"/>
        <end position="383"/>
    </location>
</feature>
<keyword evidence="2" id="KW-0813">Transport</keyword>
<dbReference type="GO" id="GO:0035348">
    <property type="term" value="P:acetyl-CoA transmembrane transport"/>
    <property type="evidence" value="ECO:0007669"/>
    <property type="project" value="InterPro"/>
</dbReference>
<dbReference type="SUPFAM" id="SSF103473">
    <property type="entry name" value="MFS general substrate transporter"/>
    <property type="match status" value="1"/>
</dbReference>
<dbReference type="InterPro" id="IPR024371">
    <property type="entry name" value="AcetylCoA_trans_1-like"/>
</dbReference>
<feature type="transmembrane region" description="Helical" evidence="6">
    <location>
        <begin position="236"/>
        <end position="261"/>
    </location>
</feature>
<evidence type="ECO:0000313" key="8">
    <source>
        <dbReference type="Proteomes" id="UP000468717"/>
    </source>
</evidence>
<comment type="caution">
    <text evidence="7">The sequence shown here is derived from an EMBL/GenBank/DDBJ whole genome shotgun (WGS) entry which is preliminary data.</text>
</comment>
<dbReference type="GO" id="GO:0008521">
    <property type="term" value="F:acetyl-CoA transmembrane transporter activity"/>
    <property type="evidence" value="ECO:0007669"/>
    <property type="project" value="InterPro"/>
</dbReference>
<feature type="transmembrane region" description="Helical" evidence="6">
    <location>
        <begin position="268"/>
        <end position="287"/>
    </location>
</feature>
<dbReference type="PANTHER" id="PTHR12778:SF10">
    <property type="entry name" value="MAJOR FACILITATOR SUPERFAMILY DOMAIN-CONTAINING PROTEIN 3"/>
    <property type="match status" value="1"/>
</dbReference>
<dbReference type="Pfam" id="PF13000">
    <property type="entry name" value="Acatn"/>
    <property type="match status" value="1"/>
</dbReference>
<reference evidence="7 8" key="1">
    <citation type="submission" date="2019-10" db="EMBL/GenBank/DDBJ databases">
        <title>Three novel species isolated from a subtropical stream in China.</title>
        <authorList>
            <person name="Lu H."/>
        </authorList>
    </citation>
    <scope>NUCLEOTIDE SEQUENCE [LARGE SCALE GENOMIC DNA]</scope>
    <source>
        <strain evidence="7 8">FT13W</strain>
    </source>
</reference>
<dbReference type="EMBL" id="WFLI01000028">
    <property type="protein sequence ID" value="KAB8062979.1"/>
    <property type="molecule type" value="Genomic_DNA"/>
</dbReference>
<feature type="transmembrane region" description="Helical" evidence="6">
    <location>
        <begin position="28"/>
        <end position="46"/>
    </location>
</feature>
<feature type="transmembrane region" description="Helical" evidence="6">
    <location>
        <begin position="67"/>
        <end position="85"/>
    </location>
</feature>
<dbReference type="InterPro" id="IPR004752">
    <property type="entry name" value="AmpG_permease/AT-1"/>
</dbReference>
<keyword evidence="8" id="KW-1185">Reference proteome</keyword>
<feature type="transmembrane region" description="Helical" evidence="6">
    <location>
        <begin position="130"/>
        <end position="153"/>
    </location>
</feature>
<dbReference type="Gene3D" id="1.20.1250.20">
    <property type="entry name" value="MFS general substrate transporter like domains"/>
    <property type="match status" value="1"/>
</dbReference>
<accession>A0A6I1I0D7</accession>